<dbReference type="CDD" id="cd00796">
    <property type="entry name" value="INT_Rci_Hp1_C"/>
    <property type="match status" value="1"/>
</dbReference>
<dbReference type="PROSITE" id="PS51898">
    <property type="entry name" value="TYR_RECOMBINASE"/>
    <property type="match status" value="1"/>
</dbReference>
<dbReference type="Pfam" id="PF00589">
    <property type="entry name" value="Phage_integrase"/>
    <property type="match status" value="1"/>
</dbReference>
<reference evidence="5" key="1">
    <citation type="journal article" date="2019" name="Int. J. Syst. Evol. Microbiol.">
        <title>The Global Catalogue of Microorganisms (GCM) 10K type strain sequencing project: providing services to taxonomists for standard genome sequencing and annotation.</title>
        <authorList>
            <consortium name="The Broad Institute Genomics Platform"/>
            <consortium name="The Broad Institute Genome Sequencing Center for Infectious Disease"/>
            <person name="Wu L."/>
            <person name="Ma J."/>
        </authorList>
    </citation>
    <scope>NUCLEOTIDE SEQUENCE [LARGE SCALE GENOMIC DNA]</scope>
    <source>
        <strain evidence="5">KCTC 52449</strain>
    </source>
</reference>
<evidence type="ECO:0000313" key="4">
    <source>
        <dbReference type="EMBL" id="MFC3203279.1"/>
    </source>
</evidence>
<dbReference type="InterPro" id="IPR013762">
    <property type="entry name" value="Integrase-like_cat_sf"/>
</dbReference>
<keyword evidence="5" id="KW-1185">Reference proteome</keyword>
<sequence length="397" mass="45993">MTISTYTSKATKKVTYKVTVTKKLRGQIVARKYRQFENLDEAKDWESRMRTYLDTSGFLGNTISEFSTVREAAKVLQRDADSGFLSLCKTEYSNLRVLSDERWGLSDVPLCDLNFKHIKTFCYLRRGASAQTPNVDPQTTWSNLTTLTLLLRTANTRYNASVNKELLRNSDLLDDLRRENLISKSKSRRRRLSPNELDRIFKELQERENQKRVKIPNALMFILSLTTAMRISELVNINIEDIDFDKKIIRLRQFKGFSGNLTDTEYQPLIRNTVELLKLYIDEKGITAGRIFNFTAGGVTKGFREVVRKLNIDDLRYHDIRREAISQLLDMQLTLKQAMSVSRHKGAKVFEEHYSQPDINNMDDRLNGSGTPMSYELLDSIKRQYLRKAMPSPCLIV</sequence>
<evidence type="ECO:0000259" key="3">
    <source>
        <dbReference type="PROSITE" id="PS51898"/>
    </source>
</evidence>
<organism evidence="4 5">
    <name type="scientific">Alteromonas oceani</name>
    <dbReference type="NCBI Taxonomy" id="2071609"/>
    <lineage>
        <taxon>Bacteria</taxon>
        <taxon>Pseudomonadati</taxon>
        <taxon>Pseudomonadota</taxon>
        <taxon>Gammaproteobacteria</taxon>
        <taxon>Alteromonadales</taxon>
        <taxon>Alteromonadaceae</taxon>
        <taxon>Alteromonas/Salinimonas group</taxon>
        <taxon>Alteromonas</taxon>
    </lineage>
</organism>
<dbReference type="PANTHER" id="PTHR30349:SF94">
    <property type="entry name" value="INTEGRASE_RECOMBINASE HI_1414-RELATED"/>
    <property type="match status" value="1"/>
</dbReference>
<dbReference type="Gene3D" id="1.10.443.10">
    <property type="entry name" value="Intergrase catalytic core"/>
    <property type="match status" value="1"/>
</dbReference>
<protein>
    <submittedName>
        <fullName evidence="4">Site-specific integrase</fullName>
    </submittedName>
</protein>
<dbReference type="EMBL" id="JBHRSX010000079">
    <property type="protein sequence ID" value="MFC3203279.1"/>
    <property type="molecule type" value="Genomic_DNA"/>
</dbReference>
<dbReference type="RefSeq" id="WP_123325964.1">
    <property type="nucleotide sequence ID" value="NZ_JBHRSX010000079.1"/>
</dbReference>
<dbReference type="PANTHER" id="PTHR30349">
    <property type="entry name" value="PHAGE INTEGRASE-RELATED"/>
    <property type="match status" value="1"/>
</dbReference>
<accession>A0ABV7K2U1</accession>
<evidence type="ECO:0000256" key="2">
    <source>
        <dbReference type="ARBA" id="ARBA00023172"/>
    </source>
</evidence>
<gene>
    <name evidence="4" type="ORF">ACFOEW_15815</name>
</gene>
<proteinExistence type="predicted"/>
<keyword evidence="1" id="KW-0229">DNA integration</keyword>
<feature type="domain" description="Tyr recombinase" evidence="3">
    <location>
        <begin position="187"/>
        <end position="367"/>
    </location>
</feature>
<dbReference type="SUPFAM" id="SSF56349">
    <property type="entry name" value="DNA breaking-rejoining enzymes"/>
    <property type="match status" value="1"/>
</dbReference>
<evidence type="ECO:0000313" key="5">
    <source>
        <dbReference type="Proteomes" id="UP001595477"/>
    </source>
</evidence>
<dbReference type="InterPro" id="IPR050090">
    <property type="entry name" value="Tyrosine_recombinase_XerCD"/>
</dbReference>
<dbReference type="InterPro" id="IPR011010">
    <property type="entry name" value="DNA_brk_join_enz"/>
</dbReference>
<evidence type="ECO:0000256" key="1">
    <source>
        <dbReference type="ARBA" id="ARBA00022908"/>
    </source>
</evidence>
<comment type="caution">
    <text evidence="4">The sequence shown here is derived from an EMBL/GenBank/DDBJ whole genome shotgun (WGS) entry which is preliminary data.</text>
</comment>
<keyword evidence="2" id="KW-0233">DNA recombination</keyword>
<dbReference type="Proteomes" id="UP001595477">
    <property type="component" value="Unassembled WGS sequence"/>
</dbReference>
<dbReference type="InterPro" id="IPR002104">
    <property type="entry name" value="Integrase_catalytic"/>
</dbReference>
<name>A0ABV7K2U1_9ALTE</name>